<keyword evidence="16" id="KW-0812">Transmembrane</keyword>
<dbReference type="GO" id="GO:0042446">
    <property type="term" value="P:hormone biosynthetic process"/>
    <property type="evidence" value="ECO:0007669"/>
    <property type="project" value="TreeGrafter"/>
</dbReference>
<keyword evidence="18" id="KW-1185">Reference proteome</keyword>
<comment type="caution">
    <text evidence="17">The sequence shown here is derived from an EMBL/GenBank/DDBJ whole genome shotgun (WGS) entry which is preliminary data.</text>
</comment>
<dbReference type="GO" id="GO:0005506">
    <property type="term" value="F:iron ion binding"/>
    <property type="evidence" value="ECO:0007669"/>
    <property type="project" value="InterPro"/>
</dbReference>
<keyword evidence="9" id="KW-0492">Microsome</keyword>
<dbReference type="PRINTS" id="PR00385">
    <property type="entry name" value="P450"/>
</dbReference>
<evidence type="ECO:0000313" key="17">
    <source>
        <dbReference type="EMBL" id="KAK6187152.1"/>
    </source>
</evidence>
<evidence type="ECO:0000256" key="10">
    <source>
        <dbReference type="ARBA" id="ARBA00023002"/>
    </source>
</evidence>
<dbReference type="AlphaFoldDB" id="A0AAN8PW34"/>
<evidence type="ECO:0000256" key="11">
    <source>
        <dbReference type="ARBA" id="ARBA00023004"/>
    </source>
</evidence>
<accession>A0AAN8PW34</accession>
<evidence type="ECO:0000256" key="1">
    <source>
        <dbReference type="ARBA" id="ARBA00001971"/>
    </source>
</evidence>
<dbReference type="InterPro" id="IPR001128">
    <property type="entry name" value="Cyt_P450"/>
</dbReference>
<dbReference type="GO" id="GO:0004508">
    <property type="term" value="F:steroid 17-alpha-monooxygenase activity"/>
    <property type="evidence" value="ECO:0007669"/>
    <property type="project" value="TreeGrafter"/>
</dbReference>
<dbReference type="PANTHER" id="PTHR24289:SF21">
    <property type="entry name" value="CYTOCHROME P450 1A"/>
    <property type="match status" value="1"/>
</dbReference>
<sequence length="508" mass="57648">MDIVNSIVERLRTPFSWLTTPVIISTFVVGLCVVLLADYFRLKRNKIPGPRGVPFFGYLPFFGKNPQKTFFNLRKRYGDIFSIQMGSFPAVVIHGKDVIREALVTSGDDFAGRPNFYTTQLLDNGESLTFGTFGPRRALQRKIASNVLYVFANARTNPLEDIIQEEVERLCSDFGKMKGAAFDPSEGIYVSVGSVLYQLCYGRNEEIRNDDNFLQFVKVSGDFTKFTGAGNPVDVMPWLRFVMPWKLTKFWAVVHKLEVIIESKLKEEAATYSEDNRRHLTDGLLKAAIEVEADPEHGLTGDHVRNVMADITSAGFETLSTTLTWAVLLLANNLTVQRKVHEAIDDVIGSRSPRLDDKPTLHYTMATINEIMRFSNIVPLAVPHAATRDTELRGYKIREGTILLPNFYSVSHDEQTWGDPNNFRPERYLDENGELDKNKTDLFTPFSLGRRKCLGEFLARMEVFLFFTAILQRCEFRKPASVEEYNLEGSFGLTIKPEPYNVAVTLRT</sequence>
<evidence type="ECO:0000256" key="9">
    <source>
        <dbReference type="ARBA" id="ARBA00022848"/>
    </source>
</evidence>
<dbReference type="PRINTS" id="PR00463">
    <property type="entry name" value="EP450I"/>
</dbReference>
<comment type="similarity">
    <text evidence="4 15">Belongs to the cytochrome P450 family.</text>
</comment>
<dbReference type="Gene3D" id="1.10.630.10">
    <property type="entry name" value="Cytochrome P450"/>
    <property type="match status" value="1"/>
</dbReference>
<keyword evidence="7 14" id="KW-0479">Metal-binding</keyword>
<dbReference type="SUPFAM" id="SSF48264">
    <property type="entry name" value="Cytochrome P450"/>
    <property type="match status" value="1"/>
</dbReference>
<dbReference type="InterPro" id="IPR017972">
    <property type="entry name" value="Cyt_P450_CS"/>
</dbReference>
<protein>
    <recommendedName>
        <fullName evidence="5">unspecific monooxygenase</fullName>
        <ecNumber evidence="5">1.14.14.1</ecNumber>
    </recommendedName>
</protein>
<feature type="transmembrane region" description="Helical" evidence="16">
    <location>
        <begin position="15"/>
        <end position="37"/>
    </location>
</feature>
<organism evidence="17 18">
    <name type="scientific">Patella caerulea</name>
    <name type="common">Rayed Mediterranean limpet</name>
    <dbReference type="NCBI Taxonomy" id="87958"/>
    <lineage>
        <taxon>Eukaryota</taxon>
        <taxon>Metazoa</taxon>
        <taxon>Spiralia</taxon>
        <taxon>Lophotrochozoa</taxon>
        <taxon>Mollusca</taxon>
        <taxon>Gastropoda</taxon>
        <taxon>Patellogastropoda</taxon>
        <taxon>Patelloidea</taxon>
        <taxon>Patellidae</taxon>
        <taxon>Patella</taxon>
    </lineage>
</organism>
<evidence type="ECO:0000313" key="18">
    <source>
        <dbReference type="Proteomes" id="UP001347796"/>
    </source>
</evidence>
<dbReference type="Proteomes" id="UP001347796">
    <property type="component" value="Unassembled WGS sequence"/>
</dbReference>
<dbReference type="GO" id="GO:0042448">
    <property type="term" value="P:progesterone metabolic process"/>
    <property type="evidence" value="ECO:0007669"/>
    <property type="project" value="TreeGrafter"/>
</dbReference>
<evidence type="ECO:0000256" key="4">
    <source>
        <dbReference type="ARBA" id="ARBA00010617"/>
    </source>
</evidence>
<dbReference type="GO" id="GO:0005789">
    <property type="term" value="C:endoplasmic reticulum membrane"/>
    <property type="evidence" value="ECO:0007669"/>
    <property type="project" value="UniProtKB-SubCell"/>
</dbReference>
<dbReference type="EC" id="1.14.14.1" evidence="5"/>
<evidence type="ECO:0000256" key="16">
    <source>
        <dbReference type="SAM" id="Phobius"/>
    </source>
</evidence>
<evidence type="ECO:0000256" key="14">
    <source>
        <dbReference type="PIRSR" id="PIRSR602401-1"/>
    </source>
</evidence>
<proteinExistence type="inferred from homology"/>
<dbReference type="FunFam" id="1.10.630.10:FF:000238">
    <property type="entry name" value="Cytochrome P450 2A6"/>
    <property type="match status" value="1"/>
</dbReference>
<keyword evidence="8" id="KW-0256">Endoplasmic reticulum</keyword>
<evidence type="ECO:0000256" key="5">
    <source>
        <dbReference type="ARBA" id="ARBA00012109"/>
    </source>
</evidence>
<dbReference type="GO" id="GO:0020037">
    <property type="term" value="F:heme binding"/>
    <property type="evidence" value="ECO:0007669"/>
    <property type="project" value="InterPro"/>
</dbReference>
<dbReference type="InterPro" id="IPR002401">
    <property type="entry name" value="Cyt_P450_E_grp-I"/>
</dbReference>
<dbReference type="PANTHER" id="PTHR24289">
    <property type="entry name" value="STEROID 17-ALPHA-HYDROXYLASE/17,20 LYASE"/>
    <property type="match status" value="1"/>
</dbReference>
<evidence type="ECO:0000256" key="13">
    <source>
        <dbReference type="ARBA" id="ARBA00023136"/>
    </source>
</evidence>
<evidence type="ECO:0000256" key="7">
    <source>
        <dbReference type="ARBA" id="ARBA00022723"/>
    </source>
</evidence>
<evidence type="ECO:0000256" key="3">
    <source>
        <dbReference type="ARBA" id="ARBA00004406"/>
    </source>
</evidence>
<dbReference type="InterPro" id="IPR036396">
    <property type="entry name" value="Cyt_P450_sf"/>
</dbReference>
<gene>
    <name evidence="17" type="ORF">SNE40_005240</name>
</gene>
<keyword evidence="11 14" id="KW-0408">Iron</keyword>
<comment type="cofactor">
    <cofactor evidence="1 14">
        <name>heme</name>
        <dbReference type="ChEBI" id="CHEBI:30413"/>
    </cofactor>
</comment>
<comment type="subcellular location">
    <subcellularLocation>
        <location evidence="3">Endoplasmic reticulum membrane</location>
        <topology evidence="3">Peripheral membrane protein</topology>
    </subcellularLocation>
    <subcellularLocation>
        <location evidence="2">Microsome membrane</location>
        <topology evidence="2">Peripheral membrane protein</topology>
    </subcellularLocation>
</comment>
<dbReference type="EMBL" id="JAZGQO010000004">
    <property type="protein sequence ID" value="KAK6187152.1"/>
    <property type="molecule type" value="Genomic_DNA"/>
</dbReference>
<evidence type="ECO:0000256" key="6">
    <source>
        <dbReference type="ARBA" id="ARBA00022617"/>
    </source>
</evidence>
<reference evidence="17 18" key="1">
    <citation type="submission" date="2024-01" db="EMBL/GenBank/DDBJ databases">
        <title>The genome of the rayed Mediterranean limpet Patella caerulea (Linnaeus, 1758).</title>
        <authorList>
            <person name="Anh-Thu Weber A."/>
            <person name="Halstead-Nussloch G."/>
        </authorList>
    </citation>
    <scope>NUCLEOTIDE SEQUENCE [LARGE SCALE GENOMIC DNA]</scope>
    <source>
        <strain evidence="17">AATW-2023a</strain>
        <tissue evidence="17">Whole specimen</tissue>
    </source>
</reference>
<keyword evidence="10 15" id="KW-0560">Oxidoreductase</keyword>
<keyword evidence="16" id="KW-1133">Transmembrane helix</keyword>
<evidence type="ECO:0000256" key="8">
    <source>
        <dbReference type="ARBA" id="ARBA00022824"/>
    </source>
</evidence>
<keyword evidence="12 15" id="KW-0503">Monooxygenase</keyword>
<keyword evidence="13 16" id="KW-0472">Membrane</keyword>
<keyword evidence="6 14" id="KW-0349">Heme</keyword>
<feature type="binding site" description="axial binding residue" evidence="14">
    <location>
        <position position="453"/>
    </location>
    <ligand>
        <name>heme</name>
        <dbReference type="ChEBI" id="CHEBI:30413"/>
    </ligand>
    <ligandPart>
        <name>Fe</name>
        <dbReference type="ChEBI" id="CHEBI:18248"/>
    </ligandPart>
</feature>
<evidence type="ECO:0000256" key="12">
    <source>
        <dbReference type="ARBA" id="ARBA00023033"/>
    </source>
</evidence>
<dbReference type="Pfam" id="PF00067">
    <property type="entry name" value="p450"/>
    <property type="match status" value="1"/>
</dbReference>
<evidence type="ECO:0000256" key="2">
    <source>
        <dbReference type="ARBA" id="ARBA00004174"/>
    </source>
</evidence>
<name>A0AAN8PW34_PATCE</name>
<evidence type="ECO:0000256" key="15">
    <source>
        <dbReference type="RuleBase" id="RU000461"/>
    </source>
</evidence>
<dbReference type="PROSITE" id="PS00086">
    <property type="entry name" value="CYTOCHROME_P450"/>
    <property type="match status" value="1"/>
</dbReference>